<dbReference type="AlphaFoldDB" id="A0A2A9CZ10"/>
<dbReference type="InterPro" id="IPR000073">
    <property type="entry name" value="AB_hydrolase_1"/>
</dbReference>
<dbReference type="InterPro" id="IPR029058">
    <property type="entry name" value="AB_hydrolase_fold"/>
</dbReference>
<dbReference type="Gene3D" id="3.40.50.1820">
    <property type="entry name" value="alpha/beta hydrolase"/>
    <property type="match status" value="1"/>
</dbReference>
<dbReference type="GO" id="GO:0003824">
    <property type="term" value="F:catalytic activity"/>
    <property type="evidence" value="ECO:0007669"/>
    <property type="project" value="UniProtKB-ARBA"/>
</dbReference>
<keyword evidence="3" id="KW-1185">Reference proteome</keyword>
<evidence type="ECO:0000313" key="2">
    <source>
        <dbReference type="EMBL" id="PFG19677.1"/>
    </source>
</evidence>
<proteinExistence type="predicted"/>
<feature type="domain" description="AB hydrolase-1" evidence="1">
    <location>
        <begin position="3"/>
        <end position="234"/>
    </location>
</feature>
<dbReference type="Pfam" id="PF12697">
    <property type="entry name" value="Abhydrolase_6"/>
    <property type="match status" value="1"/>
</dbReference>
<dbReference type="RefSeq" id="WP_098468761.1">
    <property type="nucleotide sequence ID" value="NZ_PDJD01000001.1"/>
</dbReference>
<dbReference type="SUPFAM" id="SSF53474">
    <property type="entry name" value="alpha/beta-Hydrolases"/>
    <property type="match status" value="1"/>
</dbReference>
<organism evidence="2 3">
    <name type="scientific">Serinibacter salmoneus</name>
    <dbReference type="NCBI Taxonomy" id="556530"/>
    <lineage>
        <taxon>Bacteria</taxon>
        <taxon>Bacillati</taxon>
        <taxon>Actinomycetota</taxon>
        <taxon>Actinomycetes</taxon>
        <taxon>Micrococcales</taxon>
        <taxon>Beutenbergiaceae</taxon>
        <taxon>Serinibacter</taxon>
    </lineage>
</organism>
<protein>
    <submittedName>
        <fullName evidence="2">Pimeloyl-ACP methyl ester carboxylesterase</fullName>
    </submittedName>
</protein>
<evidence type="ECO:0000313" key="3">
    <source>
        <dbReference type="Proteomes" id="UP000224915"/>
    </source>
</evidence>
<evidence type="ECO:0000259" key="1">
    <source>
        <dbReference type="Pfam" id="PF12697"/>
    </source>
</evidence>
<dbReference type="PANTHER" id="PTHR37017">
    <property type="entry name" value="AB HYDROLASE-1 DOMAIN-CONTAINING PROTEIN-RELATED"/>
    <property type="match status" value="1"/>
</dbReference>
<accession>A0A2A9CZ10</accession>
<dbReference type="Proteomes" id="UP000224915">
    <property type="component" value="Unassembled WGS sequence"/>
</dbReference>
<sequence length="244" mass="25819">MDVILIPGFWLTGDSWAPITDALSAEGHRVHPVTLPGLGPDDISETRARIGLADHVAAVVALVDELPDGVVLVGHSGGGAVAHAVVDAVVGARPHAVAHVVYVDSAPLADGGCINADLPAAQGEIPLPDWSVFDEESLRDMSPVIRAAFARVAIPTPAAVASDPQRLNDAARFTVPITLICCEMDVATMRGIAEDPEHPWHSYLAETARVQDVTWVDLPTGHWPQFTRPGDLAQTLLTALRELT</sequence>
<name>A0A2A9CZ10_9MICO</name>
<dbReference type="PANTHER" id="PTHR37017:SF11">
    <property type="entry name" value="ESTERASE_LIPASE_THIOESTERASE DOMAIN-CONTAINING PROTEIN"/>
    <property type="match status" value="1"/>
</dbReference>
<comment type="caution">
    <text evidence="2">The sequence shown here is derived from an EMBL/GenBank/DDBJ whole genome shotgun (WGS) entry which is preliminary data.</text>
</comment>
<dbReference type="OrthoDB" id="9773549at2"/>
<gene>
    <name evidence="2" type="ORF">ATL40_1245</name>
</gene>
<reference evidence="2 3" key="1">
    <citation type="submission" date="2017-10" db="EMBL/GenBank/DDBJ databases">
        <title>Sequencing the genomes of 1000 actinobacteria strains.</title>
        <authorList>
            <person name="Klenk H.-P."/>
        </authorList>
    </citation>
    <scope>NUCLEOTIDE SEQUENCE [LARGE SCALE GENOMIC DNA]</scope>
    <source>
        <strain evidence="2 3">DSM 21801</strain>
    </source>
</reference>
<dbReference type="EMBL" id="PDJD01000001">
    <property type="protein sequence ID" value="PFG19677.1"/>
    <property type="molecule type" value="Genomic_DNA"/>
</dbReference>
<dbReference type="InterPro" id="IPR052897">
    <property type="entry name" value="Sec-Metab_Biosynth_Hydrolase"/>
</dbReference>